<feature type="transmembrane region" description="Helical" evidence="7">
    <location>
        <begin position="367"/>
        <end position="387"/>
    </location>
</feature>
<comment type="subcellular location">
    <subcellularLocation>
        <location evidence="1">Membrane</location>
        <topology evidence="1">Multi-pass membrane protein</topology>
    </subcellularLocation>
</comment>
<feature type="domain" description="Major facilitator superfamily (MFS) profile" evidence="8">
    <location>
        <begin position="12"/>
        <end position="463"/>
    </location>
</feature>
<dbReference type="OrthoDB" id="6493426at2759"/>
<dbReference type="InterPro" id="IPR050382">
    <property type="entry name" value="MFS_Na/Anion_cotransporter"/>
</dbReference>
<dbReference type="FunFam" id="1.20.1250.20:FF:000003">
    <property type="entry name" value="Solute carrier family 17 member 3"/>
    <property type="match status" value="1"/>
</dbReference>
<evidence type="ECO:0000256" key="1">
    <source>
        <dbReference type="ARBA" id="ARBA00004141"/>
    </source>
</evidence>
<keyword evidence="4" id="KW-0769">Symport</keyword>
<accession>A0A9D4SGH6</accession>
<feature type="transmembrane region" description="Helical" evidence="7">
    <location>
        <begin position="187"/>
        <end position="206"/>
    </location>
</feature>
<evidence type="ECO:0000256" key="3">
    <source>
        <dbReference type="ARBA" id="ARBA00022692"/>
    </source>
</evidence>
<dbReference type="InterPro" id="IPR020846">
    <property type="entry name" value="MFS_dom"/>
</dbReference>
<evidence type="ECO:0000256" key="7">
    <source>
        <dbReference type="SAM" id="Phobius"/>
    </source>
</evidence>
<feature type="transmembrane region" description="Helical" evidence="7">
    <location>
        <begin position="66"/>
        <end position="85"/>
    </location>
</feature>
<comment type="caution">
    <text evidence="9">The sequence shown here is derived from an EMBL/GenBank/DDBJ whole genome shotgun (WGS) entry which is preliminary data.</text>
</comment>
<dbReference type="GO" id="GO:0016020">
    <property type="term" value="C:membrane"/>
    <property type="evidence" value="ECO:0007669"/>
    <property type="project" value="UniProtKB-SubCell"/>
</dbReference>
<dbReference type="Gene3D" id="1.20.1250.20">
    <property type="entry name" value="MFS general substrate transporter like domains"/>
    <property type="match status" value="1"/>
</dbReference>
<dbReference type="AlphaFoldDB" id="A0A9D4SGH6"/>
<reference evidence="9" key="1">
    <citation type="submission" date="2020-06" db="EMBL/GenBank/DDBJ databases">
        <authorList>
            <person name="Ji K."/>
            <person name="Li J."/>
        </authorList>
    </citation>
    <scope>NUCLEOTIDE SEQUENCE</scope>
    <source>
        <strain evidence="9">JKM2019</strain>
        <tissue evidence="9">Whole body</tissue>
    </source>
</reference>
<organism evidence="9">
    <name type="scientific">Dermatophagoides farinae</name>
    <name type="common">American house dust mite</name>
    <dbReference type="NCBI Taxonomy" id="6954"/>
    <lineage>
        <taxon>Eukaryota</taxon>
        <taxon>Metazoa</taxon>
        <taxon>Ecdysozoa</taxon>
        <taxon>Arthropoda</taxon>
        <taxon>Chelicerata</taxon>
        <taxon>Arachnida</taxon>
        <taxon>Acari</taxon>
        <taxon>Acariformes</taxon>
        <taxon>Sarcoptiformes</taxon>
        <taxon>Astigmata</taxon>
        <taxon>Psoroptidia</taxon>
        <taxon>Analgoidea</taxon>
        <taxon>Pyroglyphidae</taxon>
        <taxon>Dermatophagoidinae</taxon>
        <taxon>Dermatophagoides</taxon>
    </lineage>
</organism>
<dbReference type="GO" id="GO:0015293">
    <property type="term" value="F:symporter activity"/>
    <property type="evidence" value="ECO:0007669"/>
    <property type="project" value="UniProtKB-KW"/>
</dbReference>
<feature type="transmembrane region" description="Helical" evidence="7">
    <location>
        <begin position="439"/>
        <end position="459"/>
    </location>
</feature>
<feature type="transmembrane region" description="Helical" evidence="7">
    <location>
        <begin position="12"/>
        <end position="32"/>
    </location>
</feature>
<dbReference type="SUPFAM" id="SSF103473">
    <property type="entry name" value="MFS general substrate transporter"/>
    <property type="match status" value="1"/>
</dbReference>
<dbReference type="Pfam" id="PF07690">
    <property type="entry name" value="MFS_1"/>
    <property type="match status" value="1"/>
</dbReference>
<feature type="transmembrane region" description="Helical" evidence="7">
    <location>
        <begin position="160"/>
        <end position="181"/>
    </location>
</feature>
<dbReference type="InterPro" id="IPR011701">
    <property type="entry name" value="MFS"/>
</dbReference>
<dbReference type="PROSITE" id="PS50850">
    <property type="entry name" value="MFS"/>
    <property type="match status" value="1"/>
</dbReference>
<protein>
    <submittedName>
        <fullName evidence="9">Major facilitator-like protein</fullName>
    </submittedName>
</protein>
<reference evidence="9" key="2">
    <citation type="journal article" date="2021" name="World Allergy Organ. J.">
        <title>Chromosome-level assembly of Dermatophagoides farinae genome and transcriptome reveals two novel allergens Der f 37 and Der f 39.</title>
        <authorList>
            <person name="Chen J."/>
            <person name="Cai Z."/>
            <person name="Fan D."/>
            <person name="Hu J."/>
            <person name="Hou Y."/>
            <person name="He Y."/>
            <person name="Zhang Z."/>
            <person name="Zhao Z."/>
            <person name="Gao P."/>
            <person name="Hu W."/>
            <person name="Sun J."/>
            <person name="Li J."/>
            <person name="Ji K."/>
        </authorList>
    </citation>
    <scope>NUCLEOTIDE SEQUENCE</scope>
    <source>
        <strain evidence="9">JKM2019</strain>
    </source>
</reference>
<name>A0A9D4SGH6_DERFA</name>
<dbReference type="PANTHER" id="PTHR11662:SF399">
    <property type="entry name" value="FI19708P1-RELATED"/>
    <property type="match status" value="1"/>
</dbReference>
<sequence>MSTRLIIGMLGMYACALLFMYRAGVSVALVYMTQMKSSSSSSSSSNRTLSAENRYFDWNQNKQGTIIGASFYLYWCLPTIIGSFTDRYGGQWFAFIGVLGPCILSAIAPLAIDYYQDIALIIIQIMIGGFHGFTYPAWFSLFSRWFYGDERTRANSWMQIGNAIGCSGMYLLAGHLCTFSTTIGWHMIFYVMAAIHIPWIVLWLWYGSDDPHANKRISDMELQFIEREQQQQNVMTIKPSTLSKKSEIRTPWLRILVSPVVWSSVICKMCCAFGFFLILNKMPSYFAIIFHLTIEQNGLMSGLVVAAFGIGSFLSPIICNYLIKHFQMSPLLTRKISQNIAMIGPAICLLGITYYHHEQQCSKEIVFTLMIIAMFLHGFFTSGEWTIVSDYARNYAGSIVGFAHSLAFLMGIIGPWLVGSVFERSDSYGGDTPIDKWNFVFYITIAIYLFGDIIFTIFGTDQQQDWDKI</sequence>
<evidence type="ECO:0000256" key="5">
    <source>
        <dbReference type="ARBA" id="ARBA00022989"/>
    </source>
</evidence>
<keyword evidence="2" id="KW-0813">Transport</keyword>
<dbReference type="Proteomes" id="UP000828236">
    <property type="component" value="Unassembled WGS sequence"/>
</dbReference>
<evidence type="ECO:0000313" key="9">
    <source>
        <dbReference type="EMBL" id="KAH7640776.1"/>
    </source>
</evidence>
<keyword evidence="5 7" id="KW-1133">Transmembrane helix</keyword>
<keyword evidence="3 7" id="KW-0812">Transmembrane</keyword>
<gene>
    <name evidence="9" type="ORF">HUG17_8245</name>
</gene>
<evidence type="ECO:0000259" key="8">
    <source>
        <dbReference type="PROSITE" id="PS50850"/>
    </source>
</evidence>
<evidence type="ECO:0000256" key="2">
    <source>
        <dbReference type="ARBA" id="ARBA00022448"/>
    </source>
</evidence>
<dbReference type="PROSITE" id="PS51257">
    <property type="entry name" value="PROKAR_LIPOPROTEIN"/>
    <property type="match status" value="1"/>
</dbReference>
<feature type="transmembrane region" description="Helical" evidence="7">
    <location>
        <begin position="335"/>
        <end position="355"/>
    </location>
</feature>
<dbReference type="PANTHER" id="PTHR11662">
    <property type="entry name" value="SOLUTE CARRIER FAMILY 17"/>
    <property type="match status" value="1"/>
</dbReference>
<feature type="transmembrane region" description="Helical" evidence="7">
    <location>
        <begin position="399"/>
        <end position="419"/>
    </location>
</feature>
<proteinExistence type="predicted"/>
<keyword evidence="6 7" id="KW-0472">Membrane</keyword>
<feature type="transmembrane region" description="Helical" evidence="7">
    <location>
        <begin position="118"/>
        <end position="139"/>
    </location>
</feature>
<evidence type="ECO:0000256" key="4">
    <source>
        <dbReference type="ARBA" id="ARBA00022847"/>
    </source>
</evidence>
<feature type="transmembrane region" description="Helical" evidence="7">
    <location>
        <begin position="92"/>
        <end position="112"/>
    </location>
</feature>
<dbReference type="EMBL" id="SDOV01000005">
    <property type="protein sequence ID" value="KAH7640776.1"/>
    <property type="molecule type" value="Genomic_DNA"/>
</dbReference>
<feature type="transmembrane region" description="Helical" evidence="7">
    <location>
        <begin position="299"/>
        <end position="323"/>
    </location>
</feature>
<dbReference type="InterPro" id="IPR036259">
    <property type="entry name" value="MFS_trans_sf"/>
</dbReference>
<dbReference type="GO" id="GO:0006820">
    <property type="term" value="P:monoatomic anion transport"/>
    <property type="evidence" value="ECO:0007669"/>
    <property type="project" value="TreeGrafter"/>
</dbReference>
<evidence type="ECO:0000256" key="6">
    <source>
        <dbReference type="ARBA" id="ARBA00023136"/>
    </source>
</evidence>